<dbReference type="InterPro" id="IPR000760">
    <property type="entry name" value="Inositol_monophosphatase-like"/>
</dbReference>
<comment type="cofactor">
    <cofactor evidence="1 5">
        <name>Mg(2+)</name>
        <dbReference type="ChEBI" id="CHEBI:18420"/>
    </cofactor>
</comment>
<evidence type="ECO:0000256" key="1">
    <source>
        <dbReference type="ARBA" id="ARBA00001946"/>
    </source>
</evidence>
<feature type="binding site" evidence="5">
    <location>
        <position position="85"/>
    </location>
    <ligand>
        <name>Mg(2+)</name>
        <dbReference type="ChEBI" id="CHEBI:18420"/>
        <label>1</label>
        <note>catalytic</note>
    </ligand>
</feature>
<dbReference type="Pfam" id="PF00459">
    <property type="entry name" value="Inositol_P"/>
    <property type="match status" value="1"/>
</dbReference>
<protein>
    <recommendedName>
        <fullName evidence="8">Inositol-phosphate phosphatase</fullName>
    </recommendedName>
</protein>
<dbReference type="GO" id="GO:0046872">
    <property type="term" value="F:metal ion binding"/>
    <property type="evidence" value="ECO:0007669"/>
    <property type="project" value="UniProtKB-KW"/>
</dbReference>
<evidence type="ECO:0000256" key="5">
    <source>
        <dbReference type="PIRSR" id="PIRSR600760-2"/>
    </source>
</evidence>
<dbReference type="Gene3D" id="3.30.540.10">
    <property type="entry name" value="Fructose-1,6-Bisphosphatase, subunit A, domain 1"/>
    <property type="match status" value="1"/>
</dbReference>
<evidence type="ECO:0000256" key="4">
    <source>
        <dbReference type="ARBA" id="ARBA00022842"/>
    </source>
</evidence>
<keyword evidence="3" id="KW-0378">Hydrolase</keyword>
<dbReference type="PANTHER" id="PTHR20854">
    <property type="entry name" value="INOSITOL MONOPHOSPHATASE"/>
    <property type="match status" value="1"/>
</dbReference>
<feature type="binding site" evidence="5">
    <location>
        <position position="87"/>
    </location>
    <ligand>
        <name>Mg(2+)</name>
        <dbReference type="ChEBI" id="CHEBI:18420"/>
        <label>1</label>
        <note>catalytic</note>
    </ligand>
</feature>
<dbReference type="InterPro" id="IPR020550">
    <property type="entry name" value="Inositol_monophosphatase_CS"/>
</dbReference>
<dbReference type="SUPFAM" id="SSF56655">
    <property type="entry name" value="Carbohydrate phosphatase"/>
    <property type="match status" value="1"/>
</dbReference>
<gene>
    <name evidence="6" type="ORF">AUJ35_01655</name>
</gene>
<accession>A0A1J4T8L2</accession>
<keyword evidence="2 5" id="KW-0479">Metal-binding</keyword>
<organism evidence="6 7">
    <name type="scientific">Candidatus Falkowbacteria bacterium CG1_02_41_21</name>
    <dbReference type="NCBI Taxonomy" id="1805147"/>
    <lineage>
        <taxon>Bacteria</taxon>
        <taxon>Candidatus Falkowiibacteriota</taxon>
    </lineage>
</organism>
<evidence type="ECO:0000256" key="3">
    <source>
        <dbReference type="ARBA" id="ARBA00022801"/>
    </source>
</evidence>
<comment type="caution">
    <text evidence="6">The sequence shown here is derived from an EMBL/GenBank/DDBJ whole genome shotgun (WGS) entry which is preliminary data.</text>
</comment>
<feature type="binding site" evidence="5">
    <location>
        <position position="88"/>
    </location>
    <ligand>
        <name>Mg(2+)</name>
        <dbReference type="ChEBI" id="CHEBI:18420"/>
        <label>1</label>
        <note>catalytic</note>
    </ligand>
</feature>
<dbReference type="GO" id="GO:0008934">
    <property type="term" value="F:inositol monophosphate 1-phosphatase activity"/>
    <property type="evidence" value="ECO:0007669"/>
    <property type="project" value="TreeGrafter"/>
</dbReference>
<dbReference type="Proteomes" id="UP000182860">
    <property type="component" value="Unassembled WGS sequence"/>
</dbReference>
<dbReference type="PROSITE" id="PS00630">
    <property type="entry name" value="IMP_2"/>
    <property type="match status" value="1"/>
</dbReference>
<dbReference type="AlphaFoldDB" id="A0A1J4T8L2"/>
<feature type="binding site" evidence="5">
    <location>
        <position position="211"/>
    </location>
    <ligand>
        <name>Mg(2+)</name>
        <dbReference type="ChEBI" id="CHEBI:18420"/>
        <label>1</label>
        <note>catalytic</note>
    </ligand>
</feature>
<dbReference type="PANTHER" id="PTHR20854:SF4">
    <property type="entry name" value="INOSITOL-1-MONOPHOSPHATASE-RELATED"/>
    <property type="match status" value="1"/>
</dbReference>
<dbReference type="FunFam" id="3.30.540.10:FF:000003">
    <property type="entry name" value="Inositol-1-monophosphatase"/>
    <property type="match status" value="1"/>
</dbReference>
<proteinExistence type="predicted"/>
<name>A0A1J4T8L2_9BACT</name>
<sequence length="259" mass="28682">MKNNKLRTIAVTAAYSAGEELLKRYYQYARGDAKFKSQHEIVTKSDLISEKIIISEIKKHFPAHRILSEEAGKISGVSDYLWVVDPLDGTHNFSMHNSLWTVSIALFNKNKLILGIIFAPALNELFLAEADSGAWLNGKRIKVSGYKGEKVINTFCHGSKVSDIKKALKYYEYHKLHDLDCRQLGSASLELAYTACGRVESIVIPGANSWDVAAGVLLVQESGGKVTDFKNKAWNLKSPDMAASNGLVHKEILAAINKK</sequence>
<evidence type="ECO:0008006" key="8">
    <source>
        <dbReference type="Google" id="ProtNLM"/>
    </source>
</evidence>
<feature type="binding site" evidence="5">
    <location>
        <position position="69"/>
    </location>
    <ligand>
        <name>Mg(2+)</name>
        <dbReference type="ChEBI" id="CHEBI:18420"/>
        <label>1</label>
        <note>catalytic</note>
    </ligand>
</feature>
<dbReference type="PRINTS" id="PR00377">
    <property type="entry name" value="IMPHPHTASES"/>
</dbReference>
<dbReference type="GO" id="GO:0007165">
    <property type="term" value="P:signal transduction"/>
    <property type="evidence" value="ECO:0007669"/>
    <property type="project" value="TreeGrafter"/>
</dbReference>
<evidence type="ECO:0000256" key="2">
    <source>
        <dbReference type="ARBA" id="ARBA00022723"/>
    </source>
</evidence>
<dbReference type="GO" id="GO:0006020">
    <property type="term" value="P:inositol metabolic process"/>
    <property type="evidence" value="ECO:0007669"/>
    <property type="project" value="TreeGrafter"/>
</dbReference>
<dbReference type="EMBL" id="MNUV01000030">
    <property type="protein sequence ID" value="OIO07705.1"/>
    <property type="molecule type" value="Genomic_DNA"/>
</dbReference>
<dbReference type="PROSITE" id="PS00629">
    <property type="entry name" value="IMP_1"/>
    <property type="match status" value="1"/>
</dbReference>
<keyword evidence="4 5" id="KW-0460">Magnesium</keyword>
<dbReference type="InterPro" id="IPR020583">
    <property type="entry name" value="Inositol_monoP_metal-BS"/>
</dbReference>
<evidence type="ECO:0000313" key="6">
    <source>
        <dbReference type="EMBL" id="OIO07705.1"/>
    </source>
</evidence>
<dbReference type="Gene3D" id="3.40.190.80">
    <property type="match status" value="1"/>
</dbReference>
<reference evidence="6 7" key="1">
    <citation type="journal article" date="2016" name="Environ. Microbiol.">
        <title>Genomic resolution of a cold subsurface aquifer community provides metabolic insights for novel microbes adapted to high CO concentrations.</title>
        <authorList>
            <person name="Probst A.J."/>
            <person name="Castelle C.J."/>
            <person name="Singh A."/>
            <person name="Brown C.T."/>
            <person name="Anantharaman K."/>
            <person name="Sharon I."/>
            <person name="Hug L.A."/>
            <person name="Burstein D."/>
            <person name="Emerson J.B."/>
            <person name="Thomas B.C."/>
            <person name="Banfield J.F."/>
        </authorList>
    </citation>
    <scope>NUCLEOTIDE SEQUENCE [LARGE SCALE GENOMIC DNA]</scope>
    <source>
        <strain evidence="6">CG1_02_41_21</strain>
    </source>
</reference>
<evidence type="ECO:0000313" key="7">
    <source>
        <dbReference type="Proteomes" id="UP000182860"/>
    </source>
</evidence>
<dbReference type="GO" id="GO:0046854">
    <property type="term" value="P:phosphatidylinositol phosphate biosynthetic process"/>
    <property type="evidence" value="ECO:0007669"/>
    <property type="project" value="InterPro"/>
</dbReference>